<dbReference type="Pfam" id="PF00293">
    <property type="entry name" value="NUDIX"/>
    <property type="match status" value="1"/>
</dbReference>
<dbReference type="AlphaFoldDB" id="A0A645ASI2"/>
<feature type="domain" description="Nudix hydrolase" evidence="1">
    <location>
        <begin position="5"/>
        <end position="145"/>
    </location>
</feature>
<dbReference type="InterPro" id="IPR015797">
    <property type="entry name" value="NUDIX_hydrolase-like_dom_sf"/>
</dbReference>
<evidence type="ECO:0000259" key="1">
    <source>
        <dbReference type="PROSITE" id="PS51462"/>
    </source>
</evidence>
<dbReference type="EMBL" id="VSSQ01015398">
    <property type="protein sequence ID" value="MPM55708.1"/>
    <property type="molecule type" value="Genomic_DNA"/>
</dbReference>
<evidence type="ECO:0000313" key="2">
    <source>
        <dbReference type="EMBL" id="MPM55708.1"/>
    </source>
</evidence>
<dbReference type="SUPFAM" id="SSF55811">
    <property type="entry name" value="Nudix"/>
    <property type="match status" value="1"/>
</dbReference>
<proteinExistence type="predicted"/>
<accession>A0A645ASI2</accession>
<reference evidence="2" key="1">
    <citation type="submission" date="2019-08" db="EMBL/GenBank/DDBJ databases">
        <authorList>
            <person name="Kucharzyk K."/>
            <person name="Murdoch R.W."/>
            <person name="Higgins S."/>
            <person name="Loffler F."/>
        </authorList>
    </citation>
    <scope>NUCLEOTIDE SEQUENCE</scope>
</reference>
<comment type="caution">
    <text evidence="2">The sequence shown here is derived from an EMBL/GenBank/DDBJ whole genome shotgun (WGS) entry which is preliminary data.</text>
</comment>
<organism evidence="2">
    <name type="scientific">bioreactor metagenome</name>
    <dbReference type="NCBI Taxonomy" id="1076179"/>
    <lineage>
        <taxon>unclassified sequences</taxon>
        <taxon>metagenomes</taxon>
        <taxon>ecological metagenomes</taxon>
    </lineage>
</organism>
<dbReference type="PROSITE" id="PS51462">
    <property type="entry name" value="NUDIX"/>
    <property type="match status" value="1"/>
</dbReference>
<dbReference type="InterPro" id="IPR000086">
    <property type="entry name" value="NUDIX_hydrolase_dom"/>
</dbReference>
<protein>
    <recommendedName>
        <fullName evidence="1">Nudix hydrolase domain-containing protein</fullName>
    </recommendedName>
</protein>
<dbReference type="Gene3D" id="3.90.79.10">
    <property type="entry name" value="Nucleoside Triphosphate Pyrophosphohydrolase"/>
    <property type="match status" value="1"/>
</dbReference>
<gene>
    <name evidence="2" type="ORF">SDC9_102505</name>
</gene>
<sequence>MKRIRSYHGAGIIFWNKDEKQQVSILIGKRSMSPQNHRWSFPGGGWEMKDGFDEKGKIAYTKAAIRESGEEMGMAVEHAEKLVPLWALHVPYFHYKVYAYELDQKTTPPFIAEFSEANWVAVQDLPSPLVLFVASQVRCLRRYLKHKSV</sequence>
<dbReference type="CDD" id="cd02883">
    <property type="entry name" value="NUDIX_Hydrolase"/>
    <property type="match status" value="1"/>
</dbReference>
<name>A0A645ASI2_9ZZZZ</name>